<dbReference type="PROSITE" id="PS51257">
    <property type="entry name" value="PROKAR_LIPOPROTEIN"/>
    <property type="match status" value="1"/>
</dbReference>
<dbReference type="CDD" id="cd13553">
    <property type="entry name" value="PBP2_NrtA_CpmA_like"/>
    <property type="match status" value="1"/>
</dbReference>
<dbReference type="SUPFAM" id="SSF53850">
    <property type="entry name" value="Periplasmic binding protein-like II"/>
    <property type="match status" value="1"/>
</dbReference>
<dbReference type="Proteomes" id="UP000584374">
    <property type="component" value="Unassembled WGS sequence"/>
</dbReference>
<organism evidence="10 11">
    <name type="scientific">Saccharopolyspora phatthalungensis</name>
    <dbReference type="NCBI Taxonomy" id="664693"/>
    <lineage>
        <taxon>Bacteria</taxon>
        <taxon>Bacillati</taxon>
        <taxon>Actinomycetota</taxon>
        <taxon>Actinomycetes</taxon>
        <taxon>Pseudonocardiales</taxon>
        <taxon>Pseudonocardiaceae</taxon>
        <taxon>Saccharopolyspora</taxon>
    </lineage>
</organism>
<dbReference type="PANTHER" id="PTHR30024:SF47">
    <property type="entry name" value="TAURINE-BINDING PERIPLASMIC PROTEIN"/>
    <property type="match status" value="1"/>
</dbReference>
<keyword evidence="8" id="KW-0472">Membrane</keyword>
<evidence type="ECO:0000313" key="10">
    <source>
        <dbReference type="EMBL" id="MBB5159188.1"/>
    </source>
</evidence>
<dbReference type="RefSeq" id="WP_184731441.1">
    <property type="nucleotide sequence ID" value="NZ_JACHIW010000002.1"/>
</dbReference>
<dbReference type="Gene3D" id="3.40.190.10">
    <property type="entry name" value="Periplasmic binding protein-like II"/>
    <property type="match status" value="2"/>
</dbReference>
<evidence type="ECO:0000256" key="7">
    <source>
        <dbReference type="ARBA" id="ARBA00022729"/>
    </source>
</evidence>
<accession>A0A840QJA6</accession>
<dbReference type="AlphaFoldDB" id="A0A840QJA6"/>
<keyword evidence="6" id="KW-0997">Cell inner membrane</keyword>
<keyword evidence="5" id="KW-1003">Cell membrane</keyword>
<evidence type="ECO:0000256" key="3">
    <source>
        <dbReference type="ARBA" id="ARBA00010742"/>
    </source>
</evidence>
<dbReference type="GO" id="GO:0042626">
    <property type="term" value="F:ATPase-coupled transmembrane transporter activity"/>
    <property type="evidence" value="ECO:0007669"/>
    <property type="project" value="InterPro"/>
</dbReference>
<reference evidence="10 11" key="1">
    <citation type="submission" date="2020-08" db="EMBL/GenBank/DDBJ databases">
        <title>Sequencing the genomes of 1000 actinobacteria strains.</title>
        <authorList>
            <person name="Klenk H.-P."/>
        </authorList>
    </citation>
    <scope>NUCLEOTIDE SEQUENCE [LARGE SCALE GENOMIC DNA]</scope>
    <source>
        <strain evidence="10 11">DSM 45584</strain>
    </source>
</reference>
<sequence length="355" mass="36847">MSIAARRPRAVAVAAAVLSLLAAVAGCSRADRAGSAVPPENAAPAAEVRLGYFPNVTHASALIGLDKGLFTKELGSTKLTPVQFSAGPEEVSALLGGSLDIGFIGSGPAINAFAKSGGENVRLISGATSGGAQLVTAPQINSPQDLRGKTVASPQFGNTQDVALKKWLADNKLSDVGVQNIDNAQTLDQFRQGRLAGAWLPEPWASRLVHDAGAKVLVDEKQLWPEGKFPTTVVLVRTEFLQQHPQTVQAVLRGVLAANDLAATNPAAAKTAVNTQLKTLTGKELSPEVIDRAFTGIELTTDPLASRFPQLAQDQVIAGIERQAPDLKGLVDLTALNAVLEAAGKPKVDDGGLTG</sequence>
<dbReference type="GO" id="GO:0042597">
    <property type="term" value="C:periplasmic space"/>
    <property type="evidence" value="ECO:0007669"/>
    <property type="project" value="UniProtKB-SubCell"/>
</dbReference>
<keyword evidence="11" id="KW-1185">Reference proteome</keyword>
<comment type="similarity">
    <text evidence="3">Belongs to the bacterial solute-binding protein SsuA/TauA family.</text>
</comment>
<comment type="subcellular location">
    <subcellularLocation>
        <location evidence="2">Cell inner membrane</location>
    </subcellularLocation>
    <subcellularLocation>
        <location evidence="1">Periplasm</location>
    </subcellularLocation>
</comment>
<gene>
    <name evidence="10" type="ORF">BJ970_006787</name>
</gene>
<evidence type="ECO:0000256" key="4">
    <source>
        <dbReference type="ARBA" id="ARBA00022448"/>
    </source>
</evidence>
<dbReference type="GO" id="GO:0005886">
    <property type="term" value="C:plasma membrane"/>
    <property type="evidence" value="ECO:0007669"/>
    <property type="project" value="UniProtKB-SubCell"/>
</dbReference>
<comment type="caution">
    <text evidence="10">The sequence shown here is derived from an EMBL/GenBank/DDBJ whole genome shotgun (WGS) entry which is preliminary data.</text>
</comment>
<evidence type="ECO:0000256" key="5">
    <source>
        <dbReference type="ARBA" id="ARBA00022475"/>
    </source>
</evidence>
<evidence type="ECO:0000256" key="9">
    <source>
        <dbReference type="SAM" id="SignalP"/>
    </source>
</evidence>
<evidence type="ECO:0000256" key="6">
    <source>
        <dbReference type="ARBA" id="ARBA00022519"/>
    </source>
</evidence>
<dbReference type="PANTHER" id="PTHR30024">
    <property type="entry name" value="ALIPHATIC SULFONATES-BINDING PROTEIN-RELATED"/>
    <property type="match status" value="1"/>
</dbReference>
<name>A0A840QJA6_9PSEU</name>
<keyword evidence="7 9" id="KW-0732">Signal</keyword>
<feature type="signal peptide" evidence="9">
    <location>
        <begin position="1"/>
        <end position="30"/>
    </location>
</feature>
<evidence type="ECO:0000313" key="11">
    <source>
        <dbReference type="Proteomes" id="UP000584374"/>
    </source>
</evidence>
<dbReference type="Pfam" id="PF13379">
    <property type="entry name" value="NMT1_2"/>
    <property type="match status" value="1"/>
</dbReference>
<dbReference type="EMBL" id="JACHIW010000002">
    <property type="protein sequence ID" value="MBB5159188.1"/>
    <property type="molecule type" value="Genomic_DNA"/>
</dbReference>
<proteinExistence type="inferred from homology"/>
<dbReference type="InterPro" id="IPR044527">
    <property type="entry name" value="NrtA/CpmA_ABC-bd_dom"/>
</dbReference>
<keyword evidence="4" id="KW-0813">Transport</keyword>
<dbReference type="InterPro" id="IPR010067">
    <property type="entry name" value="ABC_SsuA_sub-bd"/>
</dbReference>
<evidence type="ECO:0000256" key="8">
    <source>
        <dbReference type="ARBA" id="ARBA00023136"/>
    </source>
</evidence>
<dbReference type="NCBIfam" id="TIGR01728">
    <property type="entry name" value="SsuA_fam"/>
    <property type="match status" value="1"/>
</dbReference>
<evidence type="ECO:0000256" key="2">
    <source>
        <dbReference type="ARBA" id="ARBA00004533"/>
    </source>
</evidence>
<evidence type="ECO:0000256" key="1">
    <source>
        <dbReference type="ARBA" id="ARBA00004418"/>
    </source>
</evidence>
<feature type="chain" id="PRO_5032707885" evidence="9">
    <location>
        <begin position="31"/>
        <end position="355"/>
    </location>
</feature>
<protein>
    <submittedName>
        <fullName evidence="10">NitT/TauT family transport system substrate-binding protein</fullName>
    </submittedName>
</protein>